<dbReference type="SUPFAM" id="SSF57256">
    <property type="entry name" value="Elafin-like"/>
    <property type="match status" value="1"/>
</dbReference>
<dbReference type="InterPro" id="IPR036645">
    <property type="entry name" value="Elafin-like_sf"/>
</dbReference>
<dbReference type="GO" id="GO:0030414">
    <property type="term" value="F:peptidase inhibitor activity"/>
    <property type="evidence" value="ECO:0007669"/>
    <property type="project" value="InterPro"/>
</dbReference>
<dbReference type="InterPro" id="IPR036116">
    <property type="entry name" value="FN3_sf"/>
</dbReference>
<dbReference type="SMART" id="SM00060">
    <property type="entry name" value="FN3"/>
    <property type="match status" value="2"/>
</dbReference>
<dbReference type="PANTHER" id="PTHR14131:SF5">
    <property type="entry name" value="ANOSMIN-1"/>
    <property type="match status" value="1"/>
</dbReference>
<dbReference type="Pfam" id="PF00041">
    <property type="entry name" value="fn3"/>
    <property type="match status" value="1"/>
</dbReference>
<dbReference type="GO" id="GO:0005576">
    <property type="term" value="C:extracellular region"/>
    <property type="evidence" value="ECO:0007669"/>
    <property type="project" value="InterPro"/>
</dbReference>
<evidence type="ECO:0008006" key="5">
    <source>
        <dbReference type="Google" id="ProtNLM"/>
    </source>
</evidence>
<feature type="domain" description="WAP" evidence="2">
    <location>
        <begin position="63"/>
        <end position="113"/>
    </location>
</feature>
<sequence>MIPDRFYLVYTLIVLQGISVQCRKRGHIKPHEIDENLLSQRCELLCLLRTSEKCTCRHNLSELSKKPGRCPNSTNSILEKICLDDCKEGNDYECPGTKVCCKQDCGYSCQDAVGLEDDPDLPSIPFNISVSERRCNGKMCEISWKIHQNKAQMLPVFFVVETRSHVGNVFSQRKLSPWQWCNFQKMAEVLDHATMIKKTVVSIKLKLGLWYQIRVAAINKYGYRGYSNYSEEFRLTDQNHDAEPKPPRPPKNLKAYPIGYWPNDTVVARVTWSAPKSDLPIDRYKISWARHFNDNVSLYLYHDYVKEPKTSYEITNLQRDSLYYVQLQAISTNGRKRLKSSNESRMLDTTTDVLLNPSEANALLIEDEAEIRYQFQPSKKYGMLVRVSSDCSFNGSFVELCCGTDDCETKEYGAVRPRKDQIIFSKLKFNTEYTLRVFYRNSVRRKEITKTFVTPQCEKFKKSHPNLSIKC</sequence>
<dbReference type="SMART" id="SM00217">
    <property type="entry name" value="WAP"/>
    <property type="match status" value="1"/>
</dbReference>
<dbReference type="InterPro" id="IPR003961">
    <property type="entry name" value="FN3_dom"/>
</dbReference>
<dbReference type="Proteomes" id="UP000594454">
    <property type="component" value="Chromosome 3"/>
</dbReference>
<dbReference type="Gene3D" id="2.60.40.10">
    <property type="entry name" value="Immunoglobulins"/>
    <property type="match status" value="2"/>
</dbReference>
<dbReference type="InterPro" id="IPR013783">
    <property type="entry name" value="Ig-like_fold"/>
</dbReference>
<dbReference type="PROSITE" id="PS50853">
    <property type="entry name" value="FN3"/>
    <property type="match status" value="1"/>
</dbReference>
<dbReference type="Gene3D" id="4.10.75.10">
    <property type="entry name" value="Elafin-like"/>
    <property type="match status" value="1"/>
</dbReference>
<reference evidence="3 4" key="1">
    <citation type="submission" date="2020-11" db="EMBL/GenBank/DDBJ databases">
        <authorList>
            <person name="Wallbank WR R."/>
            <person name="Pardo Diaz C."/>
            <person name="Kozak K."/>
            <person name="Martin S."/>
            <person name="Jiggins C."/>
            <person name="Moest M."/>
            <person name="Warren A I."/>
            <person name="Generalovic N T."/>
            <person name="Byers J.R.P. K."/>
            <person name="Montejo-Kovacevich G."/>
            <person name="Yen C E."/>
        </authorList>
    </citation>
    <scope>NUCLEOTIDE SEQUENCE [LARGE SCALE GENOMIC DNA]</scope>
</reference>
<dbReference type="CDD" id="cd00063">
    <property type="entry name" value="FN3"/>
    <property type="match status" value="1"/>
</dbReference>
<dbReference type="InterPro" id="IPR042447">
    <property type="entry name" value="Anosmin-1"/>
</dbReference>
<dbReference type="OrthoDB" id="9985779at2759"/>
<evidence type="ECO:0000259" key="2">
    <source>
        <dbReference type="PROSITE" id="PS51390"/>
    </source>
</evidence>
<proteinExistence type="predicted"/>
<evidence type="ECO:0000313" key="4">
    <source>
        <dbReference type="Proteomes" id="UP000594454"/>
    </source>
</evidence>
<dbReference type="SUPFAM" id="SSF49265">
    <property type="entry name" value="Fibronectin type III"/>
    <property type="match status" value="1"/>
</dbReference>
<keyword evidence="4" id="KW-1185">Reference proteome</keyword>
<organism evidence="3 4">
    <name type="scientific">Hermetia illucens</name>
    <name type="common">Black soldier fly</name>
    <dbReference type="NCBI Taxonomy" id="343691"/>
    <lineage>
        <taxon>Eukaryota</taxon>
        <taxon>Metazoa</taxon>
        <taxon>Ecdysozoa</taxon>
        <taxon>Arthropoda</taxon>
        <taxon>Hexapoda</taxon>
        <taxon>Insecta</taxon>
        <taxon>Pterygota</taxon>
        <taxon>Neoptera</taxon>
        <taxon>Endopterygota</taxon>
        <taxon>Diptera</taxon>
        <taxon>Brachycera</taxon>
        <taxon>Stratiomyomorpha</taxon>
        <taxon>Stratiomyidae</taxon>
        <taxon>Hermetiinae</taxon>
        <taxon>Hermetia</taxon>
    </lineage>
</organism>
<protein>
    <recommendedName>
        <fullName evidence="5">Anosmin-1</fullName>
    </recommendedName>
</protein>
<gene>
    <name evidence="3" type="ORF">HERILL_LOCUS7226</name>
</gene>
<dbReference type="InParanoid" id="A0A7R8UPL8"/>
<dbReference type="CDD" id="cd00199">
    <property type="entry name" value="WAP"/>
    <property type="match status" value="1"/>
</dbReference>
<evidence type="ECO:0000313" key="3">
    <source>
        <dbReference type="EMBL" id="CAD7084328.1"/>
    </source>
</evidence>
<dbReference type="GO" id="GO:0030182">
    <property type="term" value="P:neuron differentiation"/>
    <property type="evidence" value="ECO:0007669"/>
    <property type="project" value="TreeGrafter"/>
</dbReference>
<name>A0A7R8UPL8_HERIL</name>
<dbReference type="Pfam" id="PF00095">
    <property type="entry name" value="WAP"/>
    <property type="match status" value="1"/>
</dbReference>
<dbReference type="InterPro" id="IPR008197">
    <property type="entry name" value="WAP_dom"/>
</dbReference>
<dbReference type="GO" id="GO:0009986">
    <property type="term" value="C:cell surface"/>
    <property type="evidence" value="ECO:0007669"/>
    <property type="project" value="TreeGrafter"/>
</dbReference>
<accession>A0A7R8UPL8</accession>
<evidence type="ECO:0000259" key="1">
    <source>
        <dbReference type="PROSITE" id="PS50853"/>
    </source>
</evidence>
<dbReference type="AlphaFoldDB" id="A0A7R8UPL8"/>
<dbReference type="PROSITE" id="PS51390">
    <property type="entry name" value="WAP"/>
    <property type="match status" value="1"/>
</dbReference>
<dbReference type="OMA" id="YIQVQAM"/>
<dbReference type="EMBL" id="LR899011">
    <property type="protein sequence ID" value="CAD7084328.1"/>
    <property type="molecule type" value="Genomic_DNA"/>
</dbReference>
<feature type="domain" description="Fibronectin type-III" evidence="1">
    <location>
        <begin position="249"/>
        <end position="354"/>
    </location>
</feature>
<dbReference type="PANTHER" id="PTHR14131">
    <property type="entry name" value="ANOSMIN"/>
    <property type="match status" value="1"/>
</dbReference>